<keyword evidence="3" id="KW-0498">Mitosis</keyword>
<comment type="similarity">
    <text evidence="6">Belongs to the cullin family.</text>
</comment>
<dbReference type="Pfam" id="PF08672">
    <property type="entry name" value="ANAPC2"/>
    <property type="match status" value="1"/>
</dbReference>
<dbReference type="InterPro" id="IPR036317">
    <property type="entry name" value="Cullin_homology_sf"/>
</dbReference>
<comment type="caution">
    <text evidence="10">The sequence shown here is derived from an EMBL/GenBank/DDBJ whole genome shotgun (WGS) entry which is preliminary data.</text>
</comment>
<dbReference type="Gene3D" id="3.10.200.10">
    <property type="entry name" value="Alpha carbonic anhydrase"/>
    <property type="match status" value="1"/>
</dbReference>
<dbReference type="SUPFAM" id="SSF75632">
    <property type="entry name" value="Cullin homology domain"/>
    <property type="match status" value="1"/>
</dbReference>
<reference evidence="10 11" key="1">
    <citation type="journal article" date="2018" name="Nat. Ecol. Evol.">
        <title>Genomic signatures of mitonuclear coevolution across populations of Tigriopus californicus.</title>
        <authorList>
            <person name="Barreto F.S."/>
            <person name="Watson E.T."/>
            <person name="Lima T.G."/>
            <person name="Willett C.S."/>
            <person name="Edmands S."/>
            <person name="Li W."/>
            <person name="Burton R.S."/>
        </authorList>
    </citation>
    <scope>NUCLEOTIDE SEQUENCE [LARGE SCALE GENOMIC DNA]</scope>
    <source>
        <strain evidence="10 11">San Diego</strain>
    </source>
</reference>
<dbReference type="InterPro" id="IPR001148">
    <property type="entry name" value="CA_dom"/>
</dbReference>
<dbReference type="InterPro" id="IPR059120">
    <property type="entry name" value="Cullin-like_AB"/>
</dbReference>
<organism evidence="10 11">
    <name type="scientific">Tigriopus californicus</name>
    <name type="common">Marine copepod</name>
    <dbReference type="NCBI Taxonomy" id="6832"/>
    <lineage>
        <taxon>Eukaryota</taxon>
        <taxon>Metazoa</taxon>
        <taxon>Ecdysozoa</taxon>
        <taxon>Arthropoda</taxon>
        <taxon>Crustacea</taxon>
        <taxon>Multicrustacea</taxon>
        <taxon>Hexanauplia</taxon>
        <taxon>Copepoda</taxon>
        <taxon>Harpacticoida</taxon>
        <taxon>Harpacticidae</taxon>
        <taxon>Tigriopus</taxon>
    </lineage>
</organism>
<dbReference type="Pfam" id="PF25773">
    <property type="entry name" value="TPR_ANAPC2"/>
    <property type="match status" value="1"/>
</dbReference>
<feature type="compositionally biased region" description="Pro residues" evidence="7">
    <location>
        <begin position="1"/>
        <end position="11"/>
    </location>
</feature>
<evidence type="ECO:0000256" key="2">
    <source>
        <dbReference type="ARBA" id="ARBA00022618"/>
    </source>
</evidence>
<evidence type="ECO:0000259" key="8">
    <source>
        <dbReference type="PROSITE" id="PS50069"/>
    </source>
</evidence>
<dbReference type="SMART" id="SM01013">
    <property type="entry name" value="APC2"/>
    <property type="match status" value="1"/>
</dbReference>
<evidence type="ECO:0000256" key="1">
    <source>
        <dbReference type="ARBA" id="ARBA00016068"/>
    </source>
</evidence>
<evidence type="ECO:0000256" key="7">
    <source>
        <dbReference type="SAM" id="MobiDB-lite"/>
    </source>
</evidence>
<dbReference type="Gene3D" id="1.20.1310.10">
    <property type="entry name" value="Cullin Repeats"/>
    <property type="match status" value="1"/>
</dbReference>
<dbReference type="SMART" id="SM01057">
    <property type="entry name" value="Carb_anhydrase"/>
    <property type="match status" value="1"/>
</dbReference>
<sequence length="1097" mass="125188">MHNFGGPPPVPGMGLPQQRPEMNYPNQPISDGFDDWIIPSPNQFPHKPDEVQWNNPGQMFPLQMIPPPFQEQEAYPPGFPPCPWEQPNDCDEGPMNGPPQLIPICNEQVCADNCLRHFGYHQGACINNECYCKTKPGVENPTPDTTPMPGIVVPEDDNQNWNYDNQDDWDDMFPQCGQSPQIQQSPIDVTDNLMRDLTRKIYLQDYDAQVSSIIQNTGHGVRLLIQGARLPVIQVTNDFSIGGVALEKRVFVLAAIDIHWGSSEHALNGQKTDAEIQFHHFDWALNHFQTALNTPEMSDAEMDDPLDEVWNEMKVHFLLEMPKVHSTPTSWPRMSAPAIAVLREHPKSISVAFEYLQHQLEHTLNEEVVPEFWKIIKGTPSLANQILQHLETLPSHPFVSAVSFLHRHWKRQMEIATKMDALGQDLGHQCHVLGQKSYEELYPVLLRGTLHSQLPHEFEKVLLPFYDATFHVFYVRQNSRFNADPDDSVADGTLNGCEGCKKDVDQCQCDKVLSIFNELNQQLIQMGLLERLTFNALTQTIHNRIEKHVQETCQGSFTISHLQKLEDWLDQVVMSWLRLLYVQFDPLQELALRSFRGRLVNHLYEVYTKTRIDQLFNIIIEFPDSQPALEDLKDCLGRTGLRPTLTENLTRVLSKKLLHLGVNTTDILTAYIAAIRALRVLDPSGVVLEVVCAPVRTYLRTREDTVRCIVQSLIDDSSSELADELKKNEGLSLDDSFYEEQDMDNWESWVPDPIDAPSISKGRRTSDIISMLVNIYGSKELFVNEYRSLLSNRLLSHFTYDTEKEIRNLELLKLRFGDAPLHQCEVMLKDIGDSKRINTSLHSADAGSAELNRQAFPVNAVILSAQFWPQFKQENLQLPQSVAQSLDVYTKAFETVKGNRTLVWKPHLGFANIDLELGDKKINLTVSPVHAAIIYQFQVKAEWTSEELAQTLKIPLATLRRRIVFWQTQGLVREISADRFALIEDGKMMRRPSGIGGTSSNSAASTMDEEDERDSITRNSRDQLNEELNVFWSYIVNMLINLEALTLERIYQMLKMFAMQAPSAVECDINEVRAFLDKKVRDHELVFTGGMYKLPKT</sequence>
<protein>
    <recommendedName>
        <fullName evidence="1">Anaphase-promoting complex subunit 2</fullName>
    </recommendedName>
</protein>
<dbReference type="STRING" id="6832.A0A553N7T4"/>
<dbReference type="InterPro" id="IPR044554">
    <property type="entry name" value="ANAPC2"/>
</dbReference>
<evidence type="ECO:0000256" key="3">
    <source>
        <dbReference type="ARBA" id="ARBA00022776"/>
    </source>
</evidence>
<dbReference type="GO" id="GO:0070979">
    <property type="term" value="P:protein K11-linked ubiquitination"/>
    <property type="evidence" value="ECO:0007669"/>
    <property type="project" value="TreeGrafter"/>
</dbReference>
<evidence type="ECO:0000256" key="6">
    <source>
        <dbReference type="PROSITE-ProRule" id="PRU00330"/>
    </source>
</evidence>
<evidence type="ECO:0000313" key="10">
    <source>
        <dbReference type="EMBL" id="TRY61505.1"/>
    </source>
</evidence>
<dbReference type="PROSITE" id="PS50069">
    <property type="entry name" value="CULLIN_2"/>
    <property type="match status" value="1"/>
</dbReference>
<dbReference type="PROSITE" id="PS51144">
    <property type="entry name" value="ALPHA_CA_2"/>
    <property type="match status" value="1"/>
</dbReference>
<dbReference type="SUPFAM" id="SSF51069">
    <property type="entry name" value="Carbonic anhydrase"/>
    <property type="match status" value="1"/>
</dbReference>
<dbReference type="GO" id="GO:0051301">
    <property type="term" value="P:cell division"/>
    <property type="evidence" value="ECO:0007669"/>
    <property type="project" value="UniProtKB-KW"/>
</dbReference>
<feature type="domain" description="Alpha-carbonic anhydrase" evidence="9">
    <location>
        <begin position="159"/>
        <end position="385"/>
    </location>
</feature>
<dbReference type="GO" id="GO:0031625">
    <property type="term" value="F:ubiquitin protein ligase binding"/>
    <property type="evidence" value="ECO:0007669"/>
    <property type="project" value="InterPro"/>
</dbReference>
<evidence type="ECO:0000256" key="4">
    <source>
        <dbReference type="ARBA" id="ARBA00022786"/>
    </source>
</evidence>
<dbReference type="EMBL" id="VCGU01000459">
    <property type="protein sequence ID" value="TRY61505.1"/>
    <property type="molecule type" value="Genomic_DNA"/>
</dbReference>
<dbReference type="InterPro" id="IPR014786">
    <property type="entry name" value="ANAPC2_C"/>
</dbReference>
<dbReference type="Pfam" id="PF26557">
    <property type="entry name" value="Cullin_AB"/>
    <property type="match status" value="1"/>
</dbReference>
<evidence type="ECO:0000259" key="9">
    <source>
        <dbReference type="PROSITE" id="PS51144"/>
    </source>
</evidence>
<dbReference type="GO" id="GO:0006511">
    <property type="term" value="P:ubiquitin-dependent protein catabolic process"/>
    <property type="evidence" value="ECO:0007669"/>
    <property type="project" value="InterPro"/>
</dbReference>
<name>A0A553N7T4_TIGCA</name>
<accession>A0A553N7T4</accession>
<dbReference type="GO" id="GO:0007091">
    <property type="term" value="P:metaphase/anaphase transition of mitotic cell cycle"/>
    <property type="evidence" value="ECO:0007669"/>
    <property type="project" value="TreeGrafter"/>
</dbReference>
<dbReference type="SMART" id="SM00182">
    <property type="entry name" value="CULLIN"/>
    <property type="match status" value="1"/>
</dbReference>
<dbReference type="Proteomes" id="UP000318571">
    <property type="component" value="Chromosome 8"/>
</dbReference>
<dbReference type="InterPro" id="IPR016158">
    <property type="entry name" value="Cullin_homology"/>
</dbReference>
<dbReference type="InterPro" id="IPR036398">
    <property type="entry name" value="CA_dom_sf"/>
</dbReference>
<dbReference type="InterPro" id="IPR057975">
    <property type="entry name" value="TPR_ANAPC2"/>
</dbReference>
<dbReference type="GO" id="GO:0005680">
    <property type="term" value="C:anaphase-promoting complex"/>
    <property type="evidence" value="ECO:0007669"/>
    <property type="project" value="TreeGrafter"/>
</dbReference>
<feature type="region of interest" description="Disordered" evidence="7">
    <location>
        <begin position="1"/>
        <end position="32"/>
    </location>
</feature>
<dbReference type="AlphaFoldDB" id="A0A553N7T4"/>
<dbReference type="PANTHER" id="PTHR45957">
    <property type="entry name" value="ANAPHASE-PROMOTING COMPLEX SUBUNIT 2"/>
    <property type="match status" value="1"/>
</dbReference>
<keyword evidence="4" id="KW-0833">Ubl conjugation pathway</keyword>
<dbReference type="Gene3D" id="1.10.10.10">
    <property type="entry name" value="Winged helix-like DNA-binding domain superfamily/Winged helix DNA-binding domain"/>
    <property type="match status" value="1"/>
</dbReference>
<feature type="region of interest" description="Disordered" evidence="7">
    <location>
        <begin position="991"/>
        <end position="1019"/>
    </location>
</feature>
<keyword evidence="5" id="KW-0131">Cell cycle</keyword>
<feature type="domain" description="Cullin family profile" evidence="8">
    <location>
        <begin position="769"/>
        <end position="967"/>
    </location>
</feature>
<keyword evidence="2" id="KW-0132">Cell division</keyword>
<dbReference type="InterPro" id="IPR036390">
    <property type="entry name" value="WH_DNA-bd_sf"/>
</dbReference>
<gene>
    <name evidence="10" type="ORF">TCAL_03679</name>
</gene>
<evidence type="ECO:0000313" key="11">
    <source>
        <dbReference type="Proteomes" id="UP000318571"/>
    </source>
</evidence>
<dbReference type="Pfam" id="PF00194">
    <property type="entry name" value="Carb_anhydrase"/>
    <property type="match status" value="1"/>
</dbReference>
<dbReference type="PANTHER" id="PTHR45957:SF1">
    <property type="entry name" value="ANAPHASE-PROMOTING COMPLEX SUBUNIT 2"/>
    <property type="match status" value="1"/>
</dbReference>
<dbReference type="InterPro" id="IPR036388">
    <property type="entry name" value="WH-like_DNA-bd_sf"/>
</dbReference>
<evidence type="ECO:0000256" key="5">
    <source>
        <dbReference type="ARBA" id="ARBA00023306"/>
    </source>
</evidence>
<dbReference type="SUPFAM" id="SSF46785">
    <property type="entry name" value="Winged helix' DNA-binding domain"/>
    <property type="match status" value="1"/>
</dbReference>
<keyword evidence="11" id="KW-1185">Reference proteome</keyword>
<dbReference type="Gene3D" id="3.30.230.130">
    <property type="entry name" value="Cullin, Chain C, Domain 2"/>
    <property type="match status" value="1"/>
</dbReference>
<proteinExistence type="inferred from homology"/>